<dbReference type="EMBL" id="BQNB010012260">
    <property type="protein sequence ID" value="GJT01305.1"/>
    <property type="molecule type" value="Genomic_DNA"/>
</dbReference>
<evidence type="ECO:0000313" key="2">
    <source>
        <dbReference type="Proteomes" id="UP001151760"/>
    </source>
</evidence>
<comment type="caution">
    <text evidence="1">The sequence shown here is derived from an EMBL/GenBank/DDBJ whole genome shotgun (WGS) entry which is preliminary data.</text>
</comment>
<dbReference type="GO" id="GO:0003964">
    <property type="term" value="F:RNA-directed DNA polymerase activity"/>
    <property type="evidence" value="ECO:0007669"/>
    <property type="project" value="UniProtKB-KW"/>
</dbReference>
<dbReference type="Pfam" id="PF08284">
    <property type="entry name" value="RVP_2"/>
    <property type="match status" value="1"/>
</dbReference>
<dbReference type="CDD" id="cd00303">
    <property type="entry name" value="retropepsin_like"/>
    <property type="match status" value="1"/>
</dbReference>
<reference evidence="1" key="2">
    <citation type="submission" date="2022-01" db="EMBL/GenBank/DDBJ databases">
        <authorList>
            <person name="Yamashiro T."/>
            <person name="Shiraishi A."/>
            <person name="Satake H."/>
            <person name="Nakayama K."/>
        </authorList>
    </citation>
    <scope>NUCLEOTIDE SEQUENCE</scope>
</reference>
<dbReference type="InterPro" id="IPR032567">
    <property type="entry name" value="RTL1-rel"/>
</dbReference>
<evidence type="ECO:0000313" key="1">
    <source>
        <dbReference type="EMBL" id="GJT01305.1"/>
    </source>
</evidence>
<dbReference type="SUPFAM" id="SSF56672">
    <property type="entry name" value="DNA/RNA polymerases"/>
    <property type="match status" value="1"/>
</dbReference>
<dbReference type="Proteomes" id="UP001151760">
    <property type="component" value="Unassembled WGS sequence"/>
</dbReference>
<protein>
    <submittedName>
        <fullName evidence="1">Reverse transcriptase domain-containing protein</fullName>
    </submittedName>
</protein>
<keyword evidence="1" id="KW-0808">Transferase</keyword>
<accession>A0ABQ5AF96</accession>
<dbReference type="PANTHER" id="PTHR15503">
    <property type="entry name" value="LDOC1 RELATED"/>
    <property type="match status" value="1"/>
</dbReference>
<dbReference type="Gene3D" id="3.10.10.10">
    <property type="entry name" value="HIV Type 1 Reverse Transcriptase, subunit A, domain 1"/>
    <property type="match status" value="1"/>
</dbReference>
<keyword evidence="1" id="KW-0548">Nucleotidyltransferase</keyword>
<dbReference type="InterPro" id="IPR043502">
    <property type="entry name" value="DNA/RNA_pol_sf"/>
</dbReference>
<dbReference type="InterPro" id="IPR021109">
    <property type="entry name" value="Peptidase_aspartic_dom_sf"/>
</dbReference>
<dbReference type="Gene3D" id="2.40.70.10">
    <property type="entry name" value="Acid Proteases"/>
    <property type="match status" value="1"/>
</dbReference>
<name>A0ABQ5AF96_9ASTR</name>
<gene>
    <name evidence="1" type="ORF">Tco_0822474</name>
</gene>
<reference evidence="1" key="1">
    <citation type="journal article" date="2022" name="Int. J. Mol. Sci.">
        <title>Draft Genome of Tanacetum Coccineum: Genomic Comparison of Closely Related Tanacetum-Family Plants.</title>
        <authorList>
            <person name="Yamashiro T."/>
            <person name="Shiraishi A."/>
            <person name="Nakayama K."/>
            <person name="Satake H."/>
        </authorList>
    </citation>
    <scope>NUCLEOTIDE SEQUENCE</scope>
</reference>
<proteinExistence type="predicted"/>
<dbReference type="PANTHER" id="PTHR15503:SF45">
    <property type="entry name" value="RNA-DIRECTED DNA POLYMERASE HOMOLOG"/>
    <property type="match status" value="1"/>
</dbReference>
<dbReference type="SUPFAM" id="SSF50630">
    <property type="entry name" value="Acid proteases"/>
    <property type="match status" value="1"/>
</dbReference>
<keyword evidence="2" id="KW-1185">Reference proteome</keyword>
<organism evidence="1 2">
    <name type="scientific">Tanacetum coccineum</name>
    <dbReference type="NCBI Taxonomy" id="301880"/>
    <lineage>
        <taxon>Eukaryota</taxon>
        <taxon>Viridiplantae</taxon>
        <taxon>Streptophyta</taxon>
        <taxon>Embryophyta</taxon>
        <taxon>Tracheophyta</taxon>
        <taxon>Spermatophyta</taxon>
        <taxon>Magnoliopsida</taxon>
        <taxon>eudicotyledons</taxon>
        <taxon>Gunneridae</taxon>
        <taxon>Pentapetalae</taxon>
        <taxon>asterids</taxon>
        <taxon>campanulids</taxon>
        <taxon>Asterales</taxon>
        <taxon>Asteraceae</taxon>
        <taxon>Asteroideae</taxon>
        <taxon>Anthemideae</taxon>
        <taxon>Anthemidinae</taxon>
        <taxon>Tanacetum</taxon>
    </lineage>
</organism>
<keyword evidence="1" id="KW-0695">RNA-directed DNA polymerase</keyword>
<sequence length="293" mass="32702">MIRATQPSTIQSAMLKAGALNNEVVTCGTLSKSSEKRKEVVESSKQARRTFNVNVIEARQDPNVVTGTFSLNDHFATVLFNSGVDFSFISIEFVPLLNVKPSTLRSSYVIEIDNGKKVETNKIIRGCKLELGDSLLNIDLISFGHGSFDVIVGMDWLSRHKVVIACHKKVVRIPLENGKVLVVYGERTEESLKSMKGTRLDEPKLGNILIVRDFPEVFPEDLSGLPPQRQVEFHIDLVPRATPIAKSPYRLAPLEMQELSEQLQELQDKGFIRPSHSSWGAPVLFIKKKDGSF</sequence>